<keyword evidence="1" id="KW-0540">Nuclease</keyword>
<proteinExistence type="predicted"/>
<evidence type="ECO:0000313" key="1">
    <source>
        <dbReference type="EMBL" id="WOZ57524.1"/>
    </source>
</evidence>
<evidence type="ECO:0000313" key="2">
    <source>
        <dbReference type="Proteomes" id="UP001305174"/>
    </source>
</evidence>
<dbReference type="InterPro" id="IPR004211">
    <property type="entry name" value="Endonuclease_7"/>
</dbReference>
<dbReference type="GO" id="GO:0004519">
    <property type="term" value="F:endonuclease activity"/>
    <property type="evidence" value="ECO:0007669"/>
    <property type="project" value="UniProtKB-KW"/>
</dbReference>
<dbReference type="InterPro" id="IPR038563">
    <property type="entry name" value="Endonuclease_7_sf"/>
</dbReference>
<keyword evidence="2" id="KW-1185">Reference proteome</keyword>
<protein>
    <submittedName>
        <fullName evidence="1">Recombination endonuclease VII</fullName>
    </submittedName>
</protein>
<reference evidence="2" key="1">
    <citation type="submission" date="2024-05" db="EMBL/GenBank/DDBJ databases">
        <authorList>
            <person name="Tikunov A.Y."/>
            <person name="Morozova V.V."/>
            <person name="Kozlova Y.N."/>
            <person name="Tikunova N.V."/>
            <person name="Babkin I.V."/>
        </authorList>
    </citation>
    <scope>NUCLEOTIDE SEQUENCE [LARGE SCALE GENOMIC DNA]</scope>
</reference>
<keyword evidence="1" id="KW-0255">Endonuclease</keyword>
<sequence>MTLEDLETKVRSQNGVCEICNKDLDMSRLTHIDHCHKTGSVRGVLCSTCNRGIGYLQDDVAVVSAALDYLRRYQSD</sequence>
<name>A0AAX4G6I0_9CAUD</name>
<keyword evidence="1" id="KW-0378">Hydrolase</keyword>
<dbReference type="SUPFAM" id="SSF54060">
    <property type="entry name" value="His-Me finger endonucleases"/>
    <property type="match status" value="1"/>
</dbReference>
<dbReference type="Proteomes" id="UP001305174">
    <property type="component" value="Segment"/>
</dbReference>
<dbReference type="InterPro" id="IPR044925">
    <property type="entry name" value="His-Me_finger_sf"/>
</dbReference>
<accession>A0AAX4G6I0</accession>
<dbReference type="EMBL" id="OR575930">
    <property type="protein sequence ID" value="WOZ57524.1"/>
    <property type="molecule type" value="Genomic_DNA"/>
</dbReference>
<organism evidence="1 2">
    <name type="scientific">Pseudomonas phage vB_PseuGesM_254</name>
    <dbReference type="NCBI Taxonomy" id="3092638"/>
    <lineage>
        <taxon>Viruses</taxon>
        <taxon>Duplodnaviria</taxon>
        <taxon>Heunggongvirae</taxon>
        <taxon>Uroviricota</taxon>
        <taxon>Caudoviricetes</taxon>
        <taxon>Vandenendeviridae</taxon>
        <taxon>Chemalvirus</taxon>
        <taxon>Chemalvirus PseuGes254</taxon>
    </lineage>
</organism>
<dbReference type="Gene3D" id="3.40.1800.10">
    <property type="entry name" value="His-Me finger endonucleases"/>
    <property type="match status" value="1"/>
</dbReference>
<dbReference type="Pfam" id="PF02945">
    <property type="entry name" value="Endonuclease_7"/>
    <property type="match status" value="1"/>
</dbReference>